<dbReference type="RefSeq" id="WP_237382461.1">
    <property type="nucleotide sequence ID" value="NZ_CP071793.1"/>
</dbReference>
<dbReference type="Proteomes" id="UP000663929">
    <property type="component" value="Chromosome"/>
</dbReference>
<evidence type="ECO:0000313" key="3">
    <source>
        <dbReference type="EMBL" id="QTD52353.1"/>
    </source>
</evidence>
<keyword evidence="1" id="KW-0732">Signal</keyword>
<proteinExistence type="predicted"/>
<sequence length="255" mass="29668">MRHTLSVLLFLGWFHAAFGQSSPAAQIETLNKGIQTVYDAIVAEDGSVDYAELHRRPELQAHLQAFIDFIRDFDPDTLSDTTEKIALLSNTYNVFTLAGVNRAWPVPSVRKIRPMFGFFTKKEWRVGGRKVSLNNVESDWLRPMDVRIHFIINCASVSCPRLDKRVLTAENVETVMEEATLRFLNNKDKNVFDETRREWHLSKIFDWYQKDWGKQPDVVAFVHKYRPDLKGWEPQRIRYLEYDWALNGSVSGETN</sequence>
<name>A0A8A4TS62_SULCO</name>
<dbReference type="KEGG" id="scor:J3U87_07760"/>
<dbReference type="Pfam" id="PF04784">
    <property type="entry name" value="DUF547"/>
    <property type="match status" value="1"/>
</dbReference>
<dbReference type="AlphaFoldDB" id="A0A8A4TS62"/>
<feature type="chain" id="PRO_5035166424" evidence="1">
    <location>
        <begin position="20"/>
        <end position="255"/>
    </location>
</feature>
<accession>A0A8A4TS62</accession>
<feature type="domain" description="DUF547" evidence="2">
    <location>
        <begin position="78"/>
        <end position="184"/>
    </location>
</feature>
<gene>
    <name evidence="3" type="ORF">J3U87_07760</name>
</gene>
<feature type="signal peptide" evidence="1">
    <location>
        <begin position="1"/>
        <end position="19"/>
    </location>
</feature>
<dbReference type="EMBL" id="CP071793">
    <property type="protein sequence ID" value="QTD52353.1"/>
    <property type="molecule type" value="Genomic_DNA"/>
</dbReference>
<reference evidence="3" key="1">
    <citation type="submission" date="2021-03" db="EMBL/GenBank/DDBJ databases">
        <title>Acanthopleuribacteraceae sp. M133.</title>
        <authorList>
            <person name="Wang G."/>
        </authorList>
    </citation>
    <scope>NUCLEOTIDE SEQUENCE</scope>
    <source>
        <strain evidence="3">M133</strain>
    </source>
</reference>
<dbReference type="PANTHER" id="PTHR46361:SF3">
    <property type="entry name" value="ELECTRON CARRIER_ PROTEIN DISULFIDE OXIDOREDUCTASE"/>
    <property type="match status" value="1"/>
</dbReference>
<dbReference type="PANTHER" id="PTHR46361">
    <property type="entry name" value="ELECTRON CARRIER/ PROTEIN DISULFIDE OXIDOREDUCTASE"/>
    <property type="match status" value="1"/>
</dbReference>
<evidence type="ECO:0000256" key="1">
    <source>
        <dbReference type="SAM" id="SignalP"/>
    </source>
</evidence>
<evidence type="ECO:0000313" key="4">
    <source>
        <dbReference type="Proteomes" id="UP000663929"/>
    </source>
</evidence>
<dbReference type="InterPro" id="IPR006869">
    <property type="entry name" value="DUF547"/>
</dbReference>
<evidence type="ECO:0000259" key="2">
    <source>
        <dbReference type="Pfam" id="PF04784"/>
    </source>
</evidence>
<protein>
    <submittedName>
        <fullName evidence="3">DUF547 domain-containing protein</fullName>
    </submittedName>
</protein>
<organism evidence="3 4">
    <name type="scientific">Sulfidibacter corallicola</name>
    <dbReference type="NCBI Taxonomy" id="2818388"/>
    <lineage>
        <taxon>Bacteria</taxon>
        <taxon>Pseudomonadati</taxon>
        <taxon>Acidobacteriota</taxon>
        <taxon>Holophagae</taxon>
        <taxon>Acanthopleuribacterales</taxon>
        <taxon>Acanthopleuribacteraceae</taxon>
        <taxon>Sulfidibacter</taxon>
    </lineage>
</organism>
<keyword evidence="4" id="KW-1185">Reference proteome</keyword>